<protein>
    <submittedName>
        <fullName evidence="1">Uncharacterized protein</fullName>
    </submittedName>
</protein>
<proteinExistence type="predicted"/>
<gene>
    <name evidence="1" type="ORF">R3P38DRAFT_3237976</name>
</gene>
<keyword evidence="2" id="KW-1185">Reference proteome</keyword>
<dbReference type="EMBL" id="JAWWNJ010000174">
    <property type="protein sequence ID" value="KAK6975100.1"/>
    <property type="molecule type" value="Genomic_DNA"/>
</dbReference>
<dbReference type="AlphaFoldDB" id="A0AAV9ZAV6"/>
<evidence type="ECO:0000313" key="1">
    <source>
        <dbReference type="EMBL" id="KAK6975100.1"/>
    </source>
</evidence>
<organism evidence="1 2">
    <name type="scientific">Favolaschia claudopus</name>
    <dbReference type="NCBI Taxonomy" id="2862362"/>
    <lineage>
        <taxon>Eukaryota</taxon>
        <taxon>Fungi</taxon>
        <taxon>Dikarya</taxon>
        <taxon>Basidiomycota</taxon>
        <taxon>Agaricomycotina</taxon>
        <taxon>Agaricomycetes</taxon>
        <taxon>Agaricomycetidae</taxon>
        <taxon>Agaricales</taxon>
        <taxon>Marasmiineae</taxon>
        <taxon>Mycenaceae</taxon>
        <taxon>Favolaschia</taxon>
    </lineage>
</organism>
<dbReference type="Proteomes" id="UP001362999">
    <property type="component" value="Unassembled WGS sequence"/>
</dbReference>
<evidence type="ECO:0000313" key="2">
    <source>
        <dbReference type="Proteomes" id="UP001362999"/>
    </source>
</evidence>
<reference evidence="1 2" key="1">
    <citation type="journal article" date="2024" name="J Genomics">
        <title>Draft genome sequencing and assembly of Favolaschia claudopus CIRM-BRFM 2984 isolated from oak limbs.</title>
        <authorList>
            <person name="Navarro D."/>
            <person name="Drula E."/>
            <person name="Chaduli D."/>
            <person name="Cazenave R."/>
            <person name="Ahrendt S."/>
            <person name="Wang J."/>
            <person name="Lipzen A."/>
            <person name="Daum C."/>
            <person name="Barry K."/>
            <person name="Grigoriev I.V."/>
            <person name="Favel A."/>
            <person name="Rosso M.N."/>
            <person name="Martin F."/>
        </authorList>
    </citation>
    <scope>NUCLEOTIDE SEQUENCE [LARGE SCALE GENOMIC DNA]</scope>
    <source>
        <strain evidence="1 2">CIRM-BRFM 2984</strain>
    </source>
</reference>
<comment type="caution">
    <text evidence="1">The sequence shown here is derived from an EMBL/GenBank/DDBJ whole genome shotgun (WGS) entry which is preliminary data.</text>
</comment>
<name>A0AAV9ZAV6_9AGAR</name>
<accession>A0AAV9ZAV6</accession>
<sequence>MPKAGPHLFANPRGTLTFRALRYGRPRKAPKDISTLPNLRKFHVTFLDFYRWLWTNTTMPGIVDLKIATYIDDLGMGG</sequence>